<evidence type="ECO:0000259" key="1">
    <source>
        <dbReference type="Pfam" id="PF08937"/>
    </source>
</evidence>
<name>A0A2I0V1I4_9BACI</name>
<proteinExistence type="predicted"/>
<dbReference type="RefSeq" id="WP_101966524.1">
    <property type="nucleotide sequence ID" value="NZ_PDFK01000002.1"/>
</dbReference>
<dbReference type="Proteomes" id="UP000234956">
    <property type="component" value="Unassembled WGS sequence"/>
</dbReference>
<comment type="caution">
    <text evidence="2">The sequence shown here is derived from an EMBL/GenBank/DDBJ whole genome shotgun (WGS) entry which is preliminary data.</text>
</comment>
<gene>
    <name evidence="2" type="ORF">CRI88_07320</name>
</gene>
<accession>A0A2I0V1I4</accession>
<reference evidence="2 3" key="1">
    <citation type="submission" date="2017-10" db="EMBL/GenBank/DDBJ databases">
        <title>Draft genome of Lysinibacillus fusiformis strain Juneja, a laboratory-derived pathogen of Drosophila melanogaster.</title>
        <authorList>
            <person name="Smith B.R."/>
            <person name="Unckless R.L."/>
        </authorList>
    </citation>
    <scope>NUCLEOTIDE SEQUENCE [LARGE SCALE GENOMIC DNA]</scope>
    <source>
        <strain evidence="2 3">Juneja</strain>
    </source>
</reference>
<dbReference type="Pfam" id="PF08937">
    <property type="entry name" value="ThsB_TIR"/>
    <property type="match status" value="1"/>
</dbReference>
<evidence type="ECO:0000313" key="3">
    <source>
        <dbReference type="Proteomes" id="UP000234956"/>
    </source>
</evidence>
<organism evidence="2 3">
    <name type="scientific">Lysinibacillus fusiformis</name>
    <dbReference type="NCBI Taxonomy" id="28031"/>
    <lineage>
        <taxon>Bacteria</taxon>
        <taxon>Bacillati</taxon>
        <taxon>Bacillota</taxon>
        <taxon>Bacilli</taxon>
        <taxon>Bacillales</taxon>
        <taxon>Bacillaceae</taxon>
        <taxon>Lysinibacillus</taxon>
    </lineage>
</organism>
<dbReference type="EMBL" id="PDFK01000002">
    <property type="protein sequence ID" value="PKU52170.1"/>
    <property type="molecule type" value="Genomic_DNA"/>
</dbReference>
<sequence>MAYRNGNYTAFYVSEPFSESNLGASATKDFSSYNLLRAWKAADSNFPFNDSHNKNYNVRDGSDWEKTLKPRLHDRLSQSKNIILFLSSVTKNSKALREEINYGIGTKGLPVIVIYPEYKDKGDIIDCKTNIIKDEIKGLWDKLPSFRDSMAEVPTIHLPYKKDLIQKALNDKDFMINTKCKSGAYFYTC</sequence>
<evidence type="ECO:0000313" key="2">
    <source>
        <dbReference type="EMBL" id="PKU52170.1"/>
    </source>
</evidence>
<dbReference type="Gene3D" id="3.40.50.11200">
    <property type="match status" value="1"/>
</dbReference>
<dbReference type="AlphaFoldDB" id="A0A2I0V1I4"/>
<protein>
    <recommendedName>
        <fullName evidence="1">Thoeris protein ThsB TIR-like domain-containing protein</fullName>
    </recommendedName>
</protein>
<dbReference type="InterPro" id="IPR015032">
    <property type="entry name" value="ThsB__TIR-like_domain"/>
</dbReference>
<feature type="domain" description="Thoeris protein ThsB TIR-like" evidence="1">
    <location>
        <begin position="26"/>
        <end position="119"/>
    </location>
</feature>